<keyword evidence="5" id="KW-1185">Reference proteome</keyword>
<dbReference type="PANTHER" id="PTHR34606">
    <property type="entry name" value="BON DOMAIN-CONTAINING PROTEIN"/>
    <property type="match status" value="1"/>
</dbReference>
<sequence length="303" mass="32023">MNRIASLLMLGVFTAVTASGCTALLAGSAIGAGAVVAADSRTVGTMVDDEAIEHKSNKYLSNNREIYEASKLDATSVNGIVLLTGQCRDKEYIEYIVSRVKTIPEVRKIVNRIEMIEPLSMSDRSTDTWITTKVKTQLLFGQEINSGRFKVITENRVVYLIGLVNHSEANRAVNVVRGIDGVKKVVKIFEYLNERGQAAVVGAGDVPASSASSAAPAVTAPAADTPVFQEDSTIMEQPVSPAATAAPAASSASAPITHLNSAPATDSAHQPKPVYDLLEENVSVDPVPSASASDSSSDMFIIE</sequence>
<reference evidence="4 5" key="1">
    <citation type="submission" date="2016-10" db="EMBL/GenBank/DDBJ databases">
        <authorList>
            <person name="Varghese N."/>
            <person name="Submissions S."/>
        </authorList>
    </citation>
    <scope>NUCLEOTIDE SEQUENCE [LARGE SCALE GENOMIC DNA]</scope>
    <source>
        <strain evidence="4 5">DSM 1361</strain>
    </source>
</reference>
<organism evidence="4 5">
    <name type="scientific">Ruminobacter amylophilus</name>
    <dbReference type="NCBI Taxonomy" id="867"/>
    <lineage>
        <taxon>Bacteria</taxon>
        <taxon>Pseudomonadati</taxon>
        <taxon>Pseudomonadota</taxon>
        <taxon>Gammaproteobacteria</taxon>
        <taxon>Aeromonadales</taxon>
        <taxon>Succinivibrionaceae</taxon>
        <taxon>Ruminobacter</taxon>
    </lineage>
</organism>
<feature type="signal peptide" evidence="2">
    <location>
        <begin position="1"/>
        <end position="18"/>
    </location>
</feature>
<evidence type="ECO:0000256" key="1">
    <source>
        <dbReference type="SAM" id="MobiDB-lite"/>
    </source>
</evidence>
<name>A0A662ZEM9_9GAMM</name>
<dbReference type="Proteomes" id="UP000243745">
    <property type="component" value="Unassembled WGS sequence"/>
</dbReference>
<accession>A0A662ZEM9</accession>
<dbReference type="OrthoDB" id="9783990at2"/>
<dbReference type="PANTHER" id="PTHR34606:SF4">
    <property type="entry name" value="OUTER MEMBRANE LIPOPROTEIN DOLP"/>
    <property type="match status" value="1"/>
</dbReference>
<dbReference type="Pfam" id="PF04972">
    <property type="entry name" value="BON"/>
    <property type="match status" value="2"/>
</dbReference>
<dbReference type="InterPro" id="IPR007055">
    <property type="entry name" value="BON_dom"/>
</dbReference>
<dbReference type="InterPro" id="IPR051686">
    <property type="entry name" value="Lipoprotein_DolP"/>
</dbReference>
<feature type="chain" id="PRO_5024938905" evidence="2">
    <location>
        <begin position="19"/>
        <end position="303"/>
    </location>
</feature>
<protein>
    <submittedName>
        <fullName evidence="4">Osmotically-inducible protein OsmY, contains BON domain</fullName>
    </submittedName>
</protein>
<feature type="compositionally biased region" description="Polar residues" evidence="1">
    <location>
        <begin position="258"/>
        <end position="268"/>
    </location>
</feature>
<dbReference type="RefSeq" id="WP_093140360.1">
    <property type="nucleotide sequence ID" value="NZ_FOXF01000004.1"/>
</dbReference>
<dbReference type="PROSITE" id="PS50914">
    <property type="entry name" value="BON"/>
    <property type="match status" value="2"/>
</dbReference>
<feature type="compositionally biased region" description="Low complexity" evidence="1">
    <location>
        <begin position="240"/>
        <end position="255"/>
    </location>
</feature>
<feature type="compositionally biased region" description="Low complexity" evidence="1">
    <location>
        <begin position="283"/>
        <end position="303"/>
    </location>
</feature>
<dbReference type="EMBL" id="FOXF01000004">
    <property type="protein sequence ID" value="SFP06507.1"/>
    <property type="molecule type" value="Genomic_DNA"/>
</dbReference>
<keyword evidence="2" id="KW-0732">Signal</keyword>
<feature type="region of interest" description="Disordered" evidence="1">
    <location>
        <begin position="240"/>
        <end position="303"/>
    </location>
</feature>
<proteinExistence type="predicted"/>
<feature type="domain" description="BON" evidence="3">
    <location>
        <begin position="48"/>
        <end position="117"/>
    </location>
</feature>
<evidence type="ECO:0000313" key="4">
    <source>
        <dbReference type="EMBL" id="SFP06507.1"/>
    </source>
</evidence>
<dbReference type="PROSITE" id="PS51257">
    <property type="entry name" value="PROKAR_LIPOPROTEIN"/>
    <property type="match status" value="1"/>
</dbReference>
<gene>
    <name evidence="4" type="ORF">SAMN02910344_00335</name>
</gene>
<evidence type="ECO:0000313" key="5">
    <source>
        <dbReference type="Proteomes" id="UP000243745"/>
    </source>
</evidence>
<evidence type="ECO:0000259" key="3">
    <source>
        <dbReference type="PROSITE" id="PS50914"/>
    </source>
</evidence>
<dbReference type="AlphaFoldDB" id="A0A662ZEM9"/>
<evidence type="ECO:0000256" key="2">
    <source>
        <dbReference type="SAM" id="SignalP"/>
    </source>
</evidence>
<feature type="domain" description="BON" evidence="3">
    <location>
        <begin position="126"/>
        <end position="193"/>
    </location>
</feature>